<dbReference type="AlphaFoldDB" id="A0AAU7DZZ7"/>
<name>A0AAU7DZZ7_9MICO</name>
<protein>
    <submittedName>
        <fullName evidence="1">Winged helix-turn-helix transcriptional regulator</fullName>
    </submittedName>
</protein>
<dbReference type="InterPro" id="IPR036388">
    <property type="entry name" value="WH-like_DNA-bd_sf"/>
</dbReference>
<gene>
    <name evidence="1" type="ORF">V5R04_05320</name>
</gene>
<dbReference type="InterPro" id="IPR011991">
    <property type="entry name" value="ArsR-like_HTH"/>
</dbReference>
<organism evidence="1">
    <name type="scientific">Jonesiaceae bacterium BS-20</name>
    <dbReference type="NCBI Taxonomy" id="3120821"/>
    <lineage>
        <taxon>Bacteria</taxon>
        <taxon>Bacillati</taxon>
        <taxon>Actinomycetota</taxon>
        <taxon>Actinomycetes</taxon>
        <taxon>Micrococcales</taxon>
        <taxon>Jonesiaceae</taxon>
    </lineage>
</organism>
<dbReference type="EMBL" id="CP146203">
    <property type="protein sequence ID" value="XBH22640.1"/>
    <property type="molecule type" value="Genomic_DNA"/>
</dbReference>
<evidence type="ECO:0000313" key="1">
    <source>
        <dbReference type="EMBL" id="XBH22640.1"/>
    </source>
</evidence>
<dbReference type="Gene3D" id="1.10.10.10">
    <property type="entry name" value="Winged helix-like DNA-binding domain superfamily/Winged helix DNA-binding domain"/>
    <property type="match status" value="1"/>
</dbReference>
<reference evidence="1" key="1">
    <citation type="submission" date="2024-02" db="EMBL/GenBank/DDBJ databases">
        <title>Tomenella chthoni gen. nov. sp. nov., a member of the family Jonesiaceae isolated from bat guano.</title>
        <authorList>
            <person name="Miller S.L."/>
            <person name="King J."/>
            <person name="Sankaranarayanan K."/>
            <person name="Lawson P.A."/>
        </authorList>
    </citation>
    <scope>NUCLEOTIDE SEQUENCE</scope>
    <source>
        <strain evidence="1">BS-20</strain>
    </source>
</reference>
<sequence length="281" mass="29679">MELLAHKLLTKAGGTHMTGARHNSRLAGIAGTTQPDAGSAGLVAAGVRPSEAGPDEESTRERVLNLIISDGPISAAELAKVMGLTAAGVRRHFTFLEENGQIEVFTDARPAGARGRPSRKYVATSDAHGQISGAYAGIATEVLEFLEQVAGPQAVEDFATARLSAMAARYEPFITASDPAERVEQLAQQLSNDGFAASVRPVEGIPMLQLCQGQCPVQHVATQFPQLCDAESKVFSELLGVHTQRLVTLAGGGHVCTTNVPVHNLEGQLDRPSKRNVEGKK</sequence>
<accession>A0AAU7DZZ7</accession>
<dbReference type="Pfam" id="PF13412">
    <property type="entry name" value="HTH_24"/>
    <property type="match status" value="1"/>
</dbReference>
<dbReference type="InterPro" id="IPR036390">
    <property type="entry name" value="WH_DNA-bd_sf"/>
</dbReference>
<dbReference type="SUPFAM" id="SSF46785">
    <property type="entry name" value="Winged helix' DNA-binding domain"/>
    <property type="match status" value="1"/>
</dbReference>
<dbReference type="CDD" id="cd00090">
    <property type="entry name" value="HTH_ARSR"/>
    <property type="match status" value="1"/>
</dbReference>
<proteinExistence type="predicted"/>